<accession>A0ACB6RT57</accession>
<keyword evidence="2" id="KW-1185">Reference proteome</keyword>
<comment type="caution">
    <text evidence="1">The sequence shown here is derived from an EMBL/GenBank/DDBJ whole genome shotgun (WGS) entry which is preliminary data.</text>
</comment>
<name>A0ACB6RT57_9PLEO</name>
<sequence length="269" mass="29570">MTGDLAGWNWQNVTDPEDTRVSFLLKDDRGCPGYGLGAALNDLGLPTKSSDDPNNGIQVIYVSHGDFSLLPTDPGYVSVNGQTYNVGATTYHITGGYYKFGIETSTGAIFGLDLLAPVKAATERKPPVPKEGLPALQRFSDVAWLFWAKQTARKNNVRYMFTIAIVNEETQKAIRRALKSTNATYGPWPGATFSTDSDEGKVLLGSPNGRAYGYFLSQHKRELGGNMYISKIQVFHGETKPLIPNMVLHVEQPKPTAKKRGSRKRKAKL</sequence>
<protein>
    <submittedName>
        <fullName evidence="1">Uncharacterized protein</fullName>
    </submittedName>
</protein>
<proteinExistence type="predicted"/>
<evidence type="ECO:0000313" key="2">
    <source>
        <dbReference type="Proteomes" id="UP000799754"/>
    </source>
</evidence>
<gene>
    <name evidence="1" type="ORF">BU25DRAFT_157490</name>
</gene>
<organism evidence="1 2">
    <name type="scientific">Macroventuria anomochaeta</name>
    <dbReference type="NCBI Taxonomy" id="301207"/>
    <lineage>
        <taxon>Eukaryota</taxon>
        <taxon>Fungi</taxon>
        <taxon>Dikarya</taxon>
        <taxon>Ascomycota</taxon>
        <taxon>Pezizomycotina</taxon>
        <taxon>Dothideomycetes</taxon>
        <taxon>Pleosporomycetidae</taxon>
        <taxon>Pleosporales</taxon>
        <taxon>Pleosporineae</taxon>
        <taxon>Didymellaceae</taxon>
        <taxon>Macroventuria</taxon>
    </lineage>
</organism>
<reference evidence="1" key="1">
    <citation type="journal article" date="2020" name="Stud. Mycol.">
        <title>101 Dothideomycetes genomes: a test case for predicting lifestyles and emergence of pathogens.</title>
        <authorList>
            <person name="Haridas S."/>
            <person name="Albert R."/>
            <person name="Binder M."/>
            <person name="Bloem J."/>
            <person name="Labutti K."/>
            <person name="Salamov A."/>
            <person name="Andreopoulos B."/>
            <person name="Baker S."/>
            <person name="Barry K."/>
            <person name="Bills G."/>
            <person name="Bluhm B."/>
            <person name="Cannon C."/>
            <person name="Castanera R."/>
            <person name="Culley D."/>
            <person name="Daum C."/>
            <person name="Ezra D."/>
            <person name="Gonzalez J."/>
            <person name="Henrissat B."/>
            <person name="Kuo A."/>
            <person name="Liang C."/>
            <person name="Lipzen A."/>
            <person name="Lutzoni F."/>
            <person name="Magnuson J."/>
            <person name="Mondo S."/>
            <person name="Nolan M."/>
            <person name="Ohm R."/>
            <person name="Pangilinan J."/>
            <person name="Park H.-J."/>
            <person name="Ramirez L."/>
            <person name="Alfaro M."/>
            <person name="Sun H."/>
            <person name="Tritt A."/>
            <person name="Yoshinaga Y."/>
            <person name="Zwiers L.-H."/>
            <person name="Turgeon B."/>
            <person name="Goodwin S."/>
            <person name="Spatafora J."/>
            <person name="Crous P."/>
            <person name="Grigoriev I."/>
        </authorList>
    </citation>
    <scope>NUCLEOTIDE SEQUENCE</scope>
    <source>
        <strain evidence="1">CBS 525.71</strain>
    </source>
</reference>
<evidence type="ECO:0000313" key="1">
    <source>
        <dbReference type="EMBL" id="KAF2624314.1"/>
    </source>
</evidence>
<dbReference type="EMBL" id="MU006731">
    <property type="protein sequence ID" value="KAF2624314.1"/>
    <property type="molecule type" value="Genomic_DNA"/>
</dbReference>
<dbReference type="Proteomes" id="UP000799754">
    <property type="component" value="Unassembled WGS sequence"/>
</dbReference>